<feature type="transmembrane region" description="Helical" evidence="1">
    <location>
        <begin position="84"/>
        <end position="102"/>
    </location>
</feature>
<feature type="transmembrane region" description="Helical" evidence="1">
    <location>
        <begin position="52"/>
        <end position="72"/>
    </location>
</feature>
<comment type="caution">
    <text evidence="2">The sequence shown here is derived from an EMBL/GenBank/DDBJ whole genome shotgun (WGS) entry which is preliminary data.</text>
</comment>
<sequence>MKRLLKISNNTTLVLCSISIAGLIFTNTFFLMLRNMIIEMGHVENFMDKFSIPVAAVYVIFGFFHLSAILTLILQLNFFKRDNFLRAFLFFTGTTSLMMLFGDFALSSDISKEYVFGLPGEFNILFFSQALHFIFYILMIVLLASTRKSVRKGGEEIVLKDDSIFINAQYIGILSGVSGLVLVTTFSLMYLTVYPLPLWAAKAGIIVTSLIVIIPYILIVFYWLIIKLKERISEWYDEKQYQDITKASLVT</sequence>
<organism evidence="2">
    <name type="scientific">marine sediment metagenome</name>
    <dbReference type="NCBI Taxonomy" id="412755"/>
    <lineage>
        <taxon>unclassified sequences</taxon>
        <taxon>metagenomes</taxon>
        <taxon>ecological metagenomes</taxon>
    </lineage>
</organism>
<keyword evidence="1" id="KW-0472">Membrane</keyword>
<evidence type="ECO:0000313" key="2">
    <source>
        <dbReference type="EMBL" id="GAH21706.1"/>
    </source>
</evidence>
<dbReference type="AlphaFoldDB" id="X1DLC2"/>
<name>X1DLC2_9ZZZZ</name>
<feature type="transmembrane region" description="Helical" evidence="1">
    <location>
        <begin position="203"/>
        <end position="225"/>
    </location>
</feature>
<accession>X1DLC2</accession>
<keyword evidence="1" id="KW-0812">Transmembrane</keyword>
<feature type="transmembrane region" description="Helical" evidence="1">
    <location>
        <begin position="164"/>
        <end position="191"/>
    </location>
</feature>
<keyword evidence="1" id="KW-1133">Transmembrane helix</keyword>
<gene>
    <name evidence="2" type="ORF">S03H2_01713</name>
</gene>
<feature type="transmembrane region" description="Helical" evidence="1">
    <location>
        <begin position="122"/>
        <end position="144"/>
    </location>
</feature>
<feature type="transmembrane region" description="Helical" evidence="1">
    <location>
        <begin position="12"/>
        <end position="32"/>
    </location>
</feature>
<reference evidence="2" key="1">
    <citation type="journal article" date="2014" name="Front. Microbiol.">
        <title>High frequency of phylogenetically diverse reductive dehalogenase-homologous genes in deep subseafloor sedimentary metagenomes.</title>
        <authorList>
            <person name="Kawai M."/>
            <person name="Futagami T."/>
            <person name="Toyoda A."/>
            <person name="Takaki Y."/>
            <person name="Nishi S."/>
            <person name="Hori S."/>
            <person name="Arai W."/>
            <person name="Tsubouchi T."/>
            <person name="Morono Y."/>
            <person name="Uchiyama I."/>
            <person name="Ito T."/>
            <person name="Fujiyama A."/>
            <person name="Inagaki F."/>
            <person name="Takami H."/>
        </authorList>
    </citation>
    <scope>NUCLEOTIDE SEQUENCE</scope>
    <source>
        <strain evidence="2">Expedition CK06-06</strain>
    </source>
</reference>
<evidence type="ECO:0000256" key="1">
    <source>
        <dbReference type="SAM" id="Phobius"/>
    </source>
</evidence>
<dbReference type="EMBL" id="BARU01000522">
    <property type="protein sequence ID" value="GAH21706.1"/>
    <property type="molecule type" value="Genomic_DNA"/>
</dbReference>
<protein>
    <submittedName>
        <fullName evidence="2">Uncharacterized protein</fullName>
    </submittedName>
</protein>
<feature type="non-terminal residue" evidence="2">
    <location>
        <position position="251"/>
    </location>
</feature>
<proteinExistence type="predicted"/>